<dbReference type="InterPro" id="IPR015424">
    <property type="entry name" value="PyrdxlP-dep_Trfase"/>
</dbReference>
<name>X0TLC5_9ZZZZ</name>
<dbReference type="InterPro" id="IPR015421">
    <property type="entry name" value="PyrdxlP-dep_Trfase_major"/>
</dbReference>
<protein>
    <recommendedName>
        <fullName evidence="3">Aminotransferase class I/classII large domain-containing protein</fullName>
    </recommendedName>
</protein>
<sequence>GRLPANAGKLVVLEGVYSMLGDIAPLKEMVAVAKKHGAMVLVDEAHSMGFFGA</sequence>
<evidence type="ECO:0000259" key="3">
    <source>
        <dbReference type="Pfam" id="PF00155"/>
    </source>
</evidence>
<proteinExistence type="predicted"/>
<organism evidence="4">
    <name type="scientific">marine sediment metagenome</name>
    <dbReference type="NCBI Taxonomy" id="412755"/>
    <lineage>
        <taxon>unclassified sequences</taxon>
        <taxon>metagenomes</taxon>
        <taxon>ecological metagenomes</taxon>
    </lineage>
</organism>
<evidence type="ECO:0000256" key="2">
    <source>
        <dbReference type="ARBA" id="ARBA00022679"/>
    </source>
</evidence>
<dbReference type="InterPro" id="IPR050087">
    <property type="entry name" value="AON_synthase_class-II"/>
</dbReference>
<dbReference type="PANTHER" id="PTHR13693">
    <property type="entry name" value="CLASS II AMINOTRANSFERASE/8-AMINO-7-OXONONANOATE SYNTHASE"/>
    <property type="match status" value="1"/>
</dbReference>
<feature type="domain" description="Aminotransferase class I/classII large" evidence="3">
    <location>
        <begin position="8"/>
        <end position="52"/>
    </location>
</feature>
<dbReference type="GO" id="GO:0030170">
    <property type="term" value="F:pyridoxal phosphate binding"/>
    <property type="evidence" value="ECO:0007669"/>
    <property type="project" value="InterPro"/>
</dbReference>
<gene>
    <name evidence="4" type="ORF">S01H1_24420</name>
</gene>
<keyword evidence="2" id="KW-0808">Transferase</keyword>
<dbReference type="EMBL" id="BARS01014535">
    <property type="protein sequence ID" value="GAF94363.1"/>
    <property type="molecule type" value="Genomic_DNA"/>
</dbReference>
<comment type="cofactor">
    <cofactor evidence="1">
        <name>pyridoxal 5'-phosphate</name>
        <dbReference type="ChEBI" id="CHEBI:597326"/>
    </cofactor>
</comment>
<evidence type="ECO:0000256" key="1">
    <source>
        <dbReference type="ARBA" id="ARBA00001933"/>
    </source>
</evidence>
<dbReference type="SUPFAM" id="SSF53383">
    <property type="entry name" value="PLP-dependent transferases"/>
    <property type="match status" value="1"/>
</dbReference>
<accession>X0TLC5</accession>
<feature type="non-terminal residue" evidence="4">
    <location>
        <position position="1"/>
    </location>
</feature>
<reference evidence="4" key="1">
    <citation type="journal article" date="2014" name="Front. Microbiol.">
        <title>High frequency of phylogenetically diverse reductive dehalogenase-homologous genes in deep subseafloor sedimentary metagenomes.</title>
        <authorList>
            <person name="Kawai M."/>
            <person name="Futagami T."/>
            <person name="Toyoda A."/>
            <person name="Takaki Y."/>
            <person name="Nishi S."/>
            <person name="Hori S."/>
            <person name="Arai W."/>
            <person name="Tsubouchi T."/>
            <person name="Morono Y."/>
            <person name="Uchiyama I."/>
            <person name="Ito T."/>
            <person name="Fujiyama A."/>
            <person name="Inagaki F."/>
            <person name="Takami H."/>
        </authorList>
    </citation>
    <scope>NUCLEOTIDE SEQUENCE</scope>
    <source>
        <strain evidence="4">Expedition CK06-06</strain>
    </source>
</reference>
<dbReference type="AlphaFoldDB" id="X0TLC5"/>
<comment type="caution">
    <text evidence="4">The sequence shown here is derived from an EMBL/GenBank/DDBJ whole genome shotgun (WGS) entry which is preliminary data.</text>
</comment>
<dbReference type="Gene3D" id="3.40.640.10">
    <property type="entry name" value="Type I PLP-dependent aspartate aminotransferase-like (Major domain)"/>
    <property type="match status" value="1"/>
</dbReference>
<evidence type="ECO:0000313" key="4">
    <source>
        <dbReference type="EMBL" id="GAF94363.1"/>
    </source>
</evidence>
<feature type="non-terminal residue" evidence="4">
    <location>
        <position position="53"/>
    </location>
</feature>
<dbReference type="InterPro" id="IPR004839">
    <property type="entry name" value="Aminotransferase_I/II_large"/>
</dbReference>
<dbReference type="GO" id="GO:0016740">
    <property type="term" value="F:transferase activity"/>
    <property type="evidence" value="ECO:0007669"/>
    <property type="project" value="UniProtKB-KW"/>
</dbReference>
<dbReference type="Pfam" id="PF00155">
    <property type="entry name" value="Aminotran_1_2"/>
    <property type="match status" value="1"/>
</dbReference>